<evidence type="ECO:0000256" key="4">
    <source>
        <dbReference type="ARBA" id="ARBA00023163"/>
    </source>
</evidence>
<dbReference type="Gene3D" id="1.10.4040.10">
    <property type="entry name" value="Penicillinase repressor domain"/>
    <property type="match status" value="1"/>
</dbReference>
<dbReference type="Gene3D" id="1.10.10.10">
    <property type="entry name" value="Winged helix-like DNA-binding domain superfamily/Winged helix DNA-binding domain"/>
    <property type="match status" value="1"/>
</dbReference>
<keyword evidence="4" id="KW-0804">Transcription</keyword>
<dbReference type="InterPro" id="IPR005650">
    <property type="entry name" value="BlaI_family"/>
</dbReference>
<dbReference type="SUPFAM" id="SSF46785">
    <property type="entry name" value="Winged helix' DNA-binding domain"/>
    <property type="match status" value="1"/>
</dbReference>
<dbReference type="InterPro" id="IPR036388">
    <property type="entry name" value="WH-like_DNA-bd_sf"/>
</dbReference>
<comment type="similarity">
    <text evidence="1">Belongs to the BlaI transcriptional regulatory family.</text>
</comment>
<name>A0A927BA27_9BACT</name>
<keyword evidence="6" id="KW-1185">Reference proteome</keyword>
<protein>
    <submittedName>
        <fullName evidence="5">BlaI/MecI/CopY family transcriptional regulator</fullName>
    </submittedName>
</protein>
<dbReference type="Proteomes" id="UP000653797">
    <property type="component" value="Unassembled WGS sequence"/>
</dbReference>
<dbReference type="PIRSF" id="PIRSF019455">
    <property type="entry name" value="CopR_AtkY"/>
    <property type="match status" value="1"/>
</dbReference>
<organism evidence="5 6">
    <name type="scientific">Spirosoma validum</name>
    <dbReference type="NCBI Taxonomy" id="2771355"/>
    <lineage>
        <taxon>Bacteria</taxon>
        <taxon>Pseudomonadati</taxon>
        <taxon>Bacteroidota</taxon>
        <taxon>Cytophagia</taxon>
        <taxon>Cytophagales</taxon>
        <taxon>Cytophagaceae</taxon>
        <taxon>Spirosoma</taxon>
    </lineage>
</organism>
<evidence type="ECO:0000256" key="3">
    <source>
        <dbReference type="ARBA" id="ARBA00023125"/>
    </source>
</evidence>
<accession>A0A927BA27</accession>
<dbReference type="AlphaFoldDB" id="A0A927BA27"/>
<sequence length="121" mass="14159">MHKLTSQEEEAMRAIWAEQGGFISELLERMPQPQPPHTTLASTLKNLEKKGYVTAQKLGNSFYYRPLIDQQAYKKERMTEFVGHYFNHSFRDMVAFFTTQQQISPQDLQEIIHLIESGEDH</sequence>
<dbReference type="RefSeq" id="WP_191043509.1">
    <property type="nucleotide sequence ID" value="NZ_JACXAA010000039.1"/>
</dbReference>
<evidence type="ECO:0000256" key="1">
    <source>
        <dbReference type="ARBA" id="ARBA00011046"/>
    </source>
</evidence>
<proteinExistence type="inferred from homology"/>
<gene>
    <name evidence="5" type="ORF">IC230_33825</name>
</gene>
<dbReference type="Pfam" id="PF03965">
    <property type="entry name" value="Penicillinase_R"/>
    <property type="match status" value="1"/>
</dbReference>
<keyword evidence="3" id="KW-0238">DNA-binding</keyword>
<reference evidence="5" key="1">
    <citation type="submission" date="2020-09" db="EMBL/GenBank/DDBJ databases">
        <authorList>
            <person name="Kim M.K."/>
        </authorList>
    </citation>
    <scope>NUCLEOTIDE SEQUENCE</scope>
    <source>
        <strain evidence="5">BT704</strain>
    </source>
</reference>
<evidence type="ECO:0000256" key="2">
    <source>
        <dbReference type="ARBA" id="ARBA00023015"/>
    </source>
</evidence>
<evidence type="ECO:0000313" key="6">
    <source>
        <dbReference type="Proteomes" id="UP000653797"/>
    </source>
</evidence>
<evidence type="ECO:0000313" key="5">
    <source>
        <dbReference type="EMBL" id="MBD2757887.1"/>
    </source>
</evidence>
<dbReference type="EMBL" id="JACXAA010000039">
    <property type="protein sequence ID" value="MBD2757887.1"/>
    <property type="molecule type" value="Genomic_DNA"/>
</dbReference>
<keyword evidence="2" id="KW-0805">Transcription regulation</keyword>
<dbReference type="GO" id="GO:0045892">
    <property type="term" value="P:negative regulation of DNA-templated transcription"/>
    <property type="evidence" value="ECO:0007669"/>
    <property type="project" value="InterPro"/>
</dbReference>
<dbReference type="GO" id="GO:0003677">
    <property type="term" value="F:DNA binding"/>
    <property type="evidence" value="ECO:0007669"/>
    <property type="project" value="UniProtKB-KW"/>
</dbReference>
<dbReference type="InterPro" id="IPR036390">
    <property type="entry name" value="WH_DNA-bd_sf"/>
</dbReference>
<comment type="caution">
    <text evidence="5">The sequence shown here is derived from an EMBL/GenBank/DDBJ whole genome shotgun (WGS) entry which is preliminary data.</text>
</comment>